<dbReference type="OrthoDB" id="10257301at2759"/>
<dbReference type="AlphaFoldDB" id="A0A9W4X9H6"/>
<feature type="region of interest" description="Disordered" evidence="2">
    <location>
        <begin position="1"/>
        <end position="25"/>
    </location>
</feature>
<feature type="region of interest" description="Disordered" evidence="2">
    <location>
        <begin position="50"/>
        <end position="98"/>
    </location>
</feature>
<name>A0A9W4X9H6_9ASCO</name>
<sequence>MSILNEYSSSEEEQDIINNEQPPVKKQKLFDSIDIELQKEIETKRLAKELKKKRKGKNDAWATYSSDEEEQQQQQQQYEERKSEALIKSENTDSESNEFSTQFMGKEEFDYQGRSYLHCPFKSIEPGSKECYQPKKIINTIKLAHKKGVNKIVPFPNTGHLILSCGNDNIIKLWSNKFELLRIFKGHYQSAVKDVVFNSKGDKFLSCGFDKVVNLWDTQSGKVLKTMSVEAVPNVVRFGENDNEVLIGLANSKILHYDLINLQSIQIYDHHTGSINDLLIHDIGFISTSDDKSIRVWKWQINIPLKVISDPSLFSMPSIKKHPNANYIAIQSTDNKIKVIHSHGKYRWYKKKKFLGHQNAGYGIELNFSPDGKILMSGDAKGYVYFWDWQTCNQINRIQLGSRLIKTIVMNPQESSTIYAGCSSGNIYCLA</sequence>
<dbReference type="SMART" id="SM00320">
    <property type="entry name" value="WD40"/>
    <property type="match status" value="7"/>
</dbReference>
<dbReference type="GO" id="GO:0071013">
    <property type="term" value="C:catalytic step 2 spliceosome"/>
    <property type="evidence" value="ECO:0007669"/>
    <property type="project" value="InterPro"/>
</dbReference>
<proteinExistence type="predicted"/>
<dbReference type="EMBL" id="CANTUO010000001">
    <property type="protein sequence ID" value="CAI5757174.1"/>
    <property type="molecule type" value="Genomic_DNA"/>
</dbReference>
<dbReference type="InterPro" id="IPR001680">
    <property type="entry name" value="WD40_rpt"/>
</dbReference>
<evidence type="ECO:0000256" key="2">
    <source>
        <dbReference type="SAM" id="MobiDB-lite"/>
    </source>
</evidence>
<keyword evidence="1" id="KW-0853">WD repeat</keyword>
<dbReference type="Pfam" id="PF00400">
    <property type="entry name" value="WD40"/>
    <property type="match status" value="4"/>
</dbReference>
<dbReference type="PANTHER" id="PTHR43979">
    <property type="entry name" value="PRE-MRNA-PROCESSING FACTOR 17"/>
    <property type="match status" value="1"/>
</dbReference>
<accession>A0A9W4X9H6</accession>
<evidence type="ECO:0000313" key="4">
    <source>
        <dbReference type="Proteomes" id="UP001152885"/>
    </source>
</evidence>
<dbReference type="InterPro" id="IPR036322">
    <property type="entry name" value="WD40_repeat_dom_sf"/>
</dbReference>
<reference evidence="3" key="1">
    <citation type="submission" date="2022-12" db="EMBL/GenBank/DDBJ databases">
        <authorList>
            <person name="Brejova B."/>
        </authorList>
    </citation>
    <scope>NUCLEOTIDE SEQUENCE</scope>
</reference>
<evidence type="ECO:0000313" key="3">
    <source>
        <dbReference type="EMBL" id="CAI5757174.1"/>
    </source>
</evidence>
<gene>
    <name evidence="3" type="ORF">CANVERA_P1691</name>
</gene>
<comment type="caution">
    <text evidence="3">The sequence shown here is derived from an EMBL/GenBank/DDBJ whole genome shotgun (WGS) entry which is preliminary data.</text>
</comment>
<dbReference type="GO" id="GO:0003729">
    <property type="term" value="F:mRNA binding"/>
    <property type="evidence" value="ECO:0007669"/>
    <property type="project" value="TreeGrafter"/>
</dbReference>
<dbReference type="InterPro" id="IPR032847">
    <property type="entry name" value="PRPF17"/>
</dbReference>
<dbReference type="Gene3D" id="2.130.10.10">
    <property type="entry name" value="YVTN repeat-like/Quinoprotein amine dehydrogenase"/>
    <property type="match status" value="1"/>
</dbReference>
<dbReference type="PANTHER" id="PTHR43979:SF1">
    <property type="entry name" value="PRE-MRNA-PROCESSING FACTOR 17"/>
    <property type="match status" value="1"/>
</dbReference>
<dbReference type="GO" id="GO:0000398">
    <property type="term" value="P:mRNA splicing, via spliceosome"/>
    <property type="evidence" value="ECO:0007669"/>
    <property type="project" value="InterPro"/>
</dbReference>
<dbReference type="PROSITE" id="PS50082">
    <property type="entry name" value="WD_REPEATS_2"/>
    <property type="match status" value="2"/>
</dbReference>
<organism evidence="3 4">
    <name type="scientific">Candida verbasci</name>
    <dbReference type="NCBI Taxonomy" id="1227364"/>
    <lineage>
        <taxon>Eukaryota</taxon>
        <taxon>Fungi</taxon>
        <taxon>Dikarya</taxon>
        <taxon>Ascomycota</taxon>
        <taxon>Saccharomycotina</taxon>
        <taxon>Pichiomycetes</taxon>
        <taxon>Debaryomycetaceae</taxon>
        <taxon>Candida/Lodderomyces clade</taxon>
        <taxon>Candida</taxon>
    </lineage>
</organism>
<keyword evidence="4" id="KW-1185">Reference proteome</keyword>
<feature type="compositionally biased region" description="Basic and acidic residues" evidence="2">
    <location>
        <begin position="78"/>
        <end position="91"/>
    </location>
</feature>
<evidence type="ECO:0000256" key="1">
    <source>
        <dbReference type="PROSITE-ProRule" id="PRU00221"/>
    </source>
</evidence>
<protein>
    <submittedName>
        <fullName evidence="3">Uncharacterized protein</fullName>
    </submittedName>
</protein>
<dbReference type="InterPro" id="IPR015943">
    <property type="entry name" value="WD40/YVTN_repeat-like_dom_sf"/>
</dbReference>
<feature type="repeat" description="WD" evidence="1">
    <location>
        <begin position="185"/>
        <end position="226"/>
    </location>
</feature>
<dbReference type="Proteomes" id="UP001152885">
    <property type="component" value="Unassembled WGS sequence"/>
</dbReference>
<dbReference type="SUPFAM" id="SSF50978">
    <property type="entry name" value="WD40 repeat-like"/>
    <property type="match status" value="1"/>
</dbReference>
<feature type="repeat" description="WD" evidence="1">
    <location>
        <begin position="366"/>
        <end position="397"/>
    </location>
</feature>